<dbReference type="PANTHER" id="PTHR12883:SF0">
    <property type="entry name" value="PAT COMPLEX SUBUNIT CCDC47"/>
    <property type="match status" value="1"/>
</dbReference>
<protein>
    <submittedName>
        <fullName evidence="7">UPF0674 endoplasmic reticulum membrane protein</fullName>
    </submittedName>
</protein>
<evidence type="ECO:0000313" key="7">
    <source>
        <dbReference type="EMBL" id="OEJ85297.1"/>
    </source>
</evidence>
<comment type="subcellular location">
    <subcellularLocation>
        <location evidence="1">Membrane</location>
        <topology evidence="1">Single-pass membrane protein</topology>
    </subcellularLocation>
</comment>
<feature type="compositionally biased region" description="Basic and acidic residues" evidence="5">
    <location>
        <begin position="354"/>
        <end position="363"/>
    </location>
</feature>
<dbReference type="PANTHER" id="PTHR12883">
    <property type="entry name" value="ADIPOCYTE-SPECIFIC PROTEIN 4-RELATED"/>
    <property type="match status" value="1"/>
</dbReference>
<evidence type="ECO:0000256" key="3">
    <source>
        <dbReference type="ARBA" id="ARBA00022989"/>
    </source>
</evidence>
<feature type="region of interest" description="Disordered" evidence="5">
    <location>
        <begin position="354"/>
        <end position="389"/>
    </location>
</feature>
<dbReference type="InterPro" id="IPR012879">
    <property type="entry name" value="CCDC47"/>
</dbReference>
<proteinExistence type="predicted"/>
<dbReference type="FunCoup" id="A0A1E5REH4">
    <property type="interactions" value="79"/>
</dbReference>
<dbReference type="OrthoDB" id="10039147at2759"/>
<sequence length="389" mass="44732">MSAFIKSLGDLFEKGNQLNLPYYLTPYEQISEMSIWERCKLYNFTFEAGCVIVLLLLLFVFSFGKNTNVNTANKIYGYLNDYLKTEFSTVAFYRKGENTPYVEENSNTFFTSFATGRAYIESVTVRTELLAKFNPLSIFVERLLRYYFAYLFTDAAVENIEITIKPNNVPLNAPVKKLEEPLPSKYSFISAIVSKSCMNKSRVNNYYMGLTQVVESPNLPIEYIFMSESNQLNSIFKKLGSGNDLNTLLKKSSSFLNYLAFTDLPSEKPLTDTEWEKNLEPRCVISTKVTTDPKELKLITELIDFVFTIYEHLSETDMSVVLSGDISKKVKNLRTQELNKIVKTMKEVALEMAKEKKQEDMKKTNPQAEAALLAKRERRKKHRQQKGAM</sequence>
<feature type="unsure residue" description="I or L" evidence="7">
    <location>
        <position position="259"/>
    </location>
</feature>
<feature type="transmembrane region" description="Helical" evidence="6">
    <location>
        <begin position="41"/>
        <end position="64"/>
    </location>
</feature>
<evidence type="ECO:0000256" key="2">
    <source>
        <dbReference type="ARBA" id="ARBA00022692"/>
    </source>
</evidence>
<keyword evidence="4 6" id="KW-0472">Membrane</keyword>
<evidence type="ECO:0000256" key="6">
    <source>
        <dbReference type="SAM" id="Phobius"/>
    </source>
</evidence>
<evidence type="ECO:0000256" key="5">
    <source>
        <dbReference type="SAM" id="MobiDB-lite"/>
    </source>
</evidence>
<dbReference type="STRING" id="56408.A0A1E5REH4"/>
<keyword evidence="8" id="KW-1185">Reference proteome</keyword>
<name>A0A1E5REH4_9ASCO</name>
<feature type="compositionally biased region" description="Basic residues" evidence="5">
    <location>
        <begin position="376"/>
        <end position="389"/>
    </location>
</feature>
<dbReference type="AlphaFoldDB" id="A0A1E5REH4"/>
<evidence type="ECO:0000256" key="1">
    <source>
        <dbReference type="ARBA" id="ARBA00004167"/>
    </source>
</evidence>
<evidence type="ECO:0000313" key="8">
    <source>
        <dbReference type="Proteomes" id="UP000095728"/>
    </source>
</evidence>
<dbReference type="EMBL" id="LPNM01000007">
    <property type="protein sequence ID" value="OEJ85297.1"/>
    <property type="molecule type" value="Genomic_DNA"/>
</dbReference>
<evidence type="ECO:0000256" key="4">
    <source>
        <dbReference type="ARBA" id="ARBA00023136"/>
    </source>
</evidence>
<keyword evidence="3 6" id="KW-1133">Transmembrane helix</keyword>
<comment type="caution">
    <text evidence="7">The sequence shown here is derived from an EMBL/GenBank/DDBJ whole genome shotgun (WGS) entry which is preliminary data.</text>
</comment>
<dbReference type="GO" id="GO:0032469">
    <property type="term" value="P:endoplasmic reticulum calcium ion homeostasis"/>
    <property type="evidence" value="ECO:0007669"/>
    <property type="project" value="InterPro"/>
</dbReference>
<dbReference type="GO" id="GO:0016020">
    <property type="term" value="C:membrane"/>
    <property type="evidence" value="ECO:0007669"/>
    <property type="project" value="UniProtKB-SubCell"/>
</dbReference>
<dbReference type="GO" id="GO:0005509">
    <property type="term" value="F:calcium ion binding"/>
    <property type="evidence" value="ECO:0007669"/>
    <property type="project" value="InterPro"/>
</dbReference>
<dbReference type="Proteomes" id="UP000095728">
    <property type="component" value="Unassembled WGS sequence"/>
</dbReference>
<dbReference type="Pfam" id="PF07946">
    <property type="entry name" value="CCDC47"/>
    <property type="match status" value="1"/>
</dbReference>
<organism evidence="7 8">
    <name type="scientific">Hanseniaspora osmophila</name>
    <dbReference type="NCBI Taxonomy" id="56408"/>
    <lineage>
        <taxon>Eukaryota</taxon>
        <taxon>Fungi</taxon>
        <taxon>Dikarya</taxon>
        <taxon>Ascomycota</taxon>
        <taxon>Saccharomycotina</taxon>
        <taxon>Saccharomycetes</taxon>
        <taxon>Saccharomycodales</taxon>
        <taxon>Saccharomycodaceae</taxon>
        <taxon>Hanseniaspora</taxon>
    </lineage>
</organism>
<dbReference type="GO" id="GO:0005783">
    <property type="term" value="C:endoplasmic reticulum"/>
    <property type="evidence" value="ECO:0007669"/>
    <property type="project" value="InterPro"/>
</dbReference>
<keyword evidence="2 6" id="KW-0812">Transmembrane</keyword>
<accession>A0A1E5REH4</accession>
<gene>
    <name evidence="7" type="ORF">AWRI3579_g1717</name>
</gene>
<dbReference type="InParanoid" id="A0A1E5REH4"/>
<reference evidence="8" key="1">
    <citation type="journal article" date="2016" name="Genome Announc.">
        <title>Genome sequences of three species of Hanseniaspora isolated from spontaneous wine fermentations.</title>
        <authorList>
            <person name="Sternes P.R."/>
            <person name="Lee D."/>
            <person name="Kutyna D.R."/>
            <person name="Borneman A.R."/>
        </authorList>
    </citation>
    <scope>NUCLEOTIDE SEQUENCE [LARGE SCALE GENOMIC DNA]</scope>
    <source>
        <strain evidence="8">AWRI3579</strain>
    </source>
</reference>